<evidence type="ECO:0000313" key="4">
    <source>
        <dbReference type="EMBL" id="AWV06707.1"/>
    </source>
</evidence>
<evidence type="ECO:0000313" key="5">
    <source>
        <dbReference type="Proteomes" id="UP000249447"/>
    </source>
</evidence>
<feature type="domain" description="DUF11" evidence="2">
    <location>
        <begin position="292"/>
        <end position="377"/>
    </location>
</feature>
<dbReference type="KEGG" id="lmb:C9I47_0988"/>
<feature type="region of interest" description="Disordered" evidence="1">
    <location>
        <begin position="83"/>
        <end position="123"/>
    </location>
</feature>
<dbReference type="Pfam" id="PF24514">
    <property type="entry name" value="SpaA_4"/>
    <property type="match status" value="1"/>
</dbReference>
<evidence type="ECO:0000259" key="2">
    <source>
        <dbReference type="Pfam" id="PF01345"/>
    </source>
</evidence>
<name>A0A2U9T668_9GAMM</name>
<gene>
    <name evidence="4" type="ORF">C9I47_0988</name>
</gene>
<evidence type="ECO:0000259" key="3">
    <source>
        <dbReference type="Pfam" id="PF24514"/>
    </source>
</evidence>
<accession>A0A2U9T668</accession>
<reference evidence="4 5" key="1">
    <citation type="submission" date="2018-05" db="EMBL/GenBank/DDBJ databases">
        <title>The complete genome of Lysobacter maris HZ9B, a marine bacterium antagonistic against terrestrial plant pathogens.</title>
        <authorList>
            <person name="Zhang X.-Q."/>
        </authorList>
    </citation>
    <scope>NUCLEOTIDE SEQUENCE [LARGE SCALE GENOMIC DNA]</scope>
    <source>
        <strain evidence="4 5">HZ9B</strain>
    </source>
</reference>
<sequence>MQGSNDGITSPNNGSGCQNIAYPANWQSSGGGGYEGGGRVNYTVGSGSTTVATRCGITGGHSGRGGSGFVAAGNRFQSIEFTPEISGGNNNTVNVAPRHGADTDQTNTTGQPRPAVPIGQAGNRSNLVYSSNVNGGGDGRIVVYWVVAAPRVGVQKITPNGVGGPFSFADTNLTGAVANITTTAANTATPDLATATVNALPVTTPGANVTLTESAPANFNPVGVTCNDNNSANTGNTNPVATSANGSVTIPAAATAGLQADIICVFTNTVPADLQLTKTNTPGINGNVDQVSDTVVSGRSTTYQIRVFNAGPGVATNALVRDTPTTGLDCPVGNPVTITGDGVPAGSFTIGNLTGTGIALGTLASGQTAVLSFTCSVL</sequence>
<dbReference type="EMBL" id="CP029843">
    <property type="protein sequence ID" value="AWV06707.1"/>
    <property type="molecule type" value="Genomic_DNA"/>
</dbReference>
<dbReference type="Pfam" id="PF01345">
    <property type="entry name" value="DUF11"/>
    <property type="match status" value="1"/>
</dbReference>
<dbReference type="Proteomes" id="UP000249447">
    <property type="component" value="Chromosome"/>
</dbReference>
<dbReference type="AlphaFoldDB" id="A0A2U9T668"/>
<keyword evidence="5" id="KW-1185">Reference proteome</keyword>
<organism evidence="4 5">
    <name type="scientific">Marilutibacter maris</name>
    <dbReference type="NCBI Taxonomy" id="1605891"/>
    <lineage>
        <taxon>Bacteria</taxon>
        <taxon>Pseudomonadati</taxon>
        <taxon>Pseudomonadota</taxon>
        <taxon>Gammaproteobacteria</taxon>
        <taxon>Lysobacterales</taxon>
        <taxon>Lysobacteraceae</taxon>
        <taxon>Marilutibacter</taxon>
    </lineage>
</organism>
<dbReference type="InterPro" id="IPR055371">
    <property type="entry name" value="SpaA_PFL_dom_4"/>
</dbReference>
<feature type="domain" description="SpaA-like prealbumin fold" evidence="3">
    <location>
        <begin position="153"/>
        <end position="269"/>
    </location>
</feature>
<evidence type="ECO:0000256" key="1">
    <source>
        <dbReference type="SAM" id="MobiDB-lite"/>
    </source>
</evidence>
<proteinExistence type="predicted"/>
<protein>
    <submittedName>
        <fullName evidence="4">Uncharacterized protein</fullName>
    </submittedName>
</protein>
<dbReference type="InterPro" id="IPR001434">
    <property type="entry name" value="OmcB-like_DUF11"/>
</dbReference>